<keyword evidence="7" id="KW-0969">Cilium</keyword>
<evidence type="ECO:0000256" key="3">
    <source>
        <dbReference type="ARBA" id="ARBA00022490"/>
    </source>
</evidence>
<evidence type="ECO:0000256" key="5">
    <source>
        <dbReference type="ARBA" id="ARBA00023186"/>
    </source>
</evidence>
<dbReference type="AlphaFoldDB" id="A0A4R3VB57"/>
<keyword evidence="7" id="KW-0282">Flagellum</keyword>
<dbReference type="NCBIfam" id="TIGR00208">
    <property type="entry name" value="fliS"/>
    <property type="match status" value="1"/>
</dbReference>
<dbReference type="CDD" id="cd16098">
    <property type="entry name" value="FliS"/>
    <property type="match status" value="1"/>
</dbReference>
<evidence type="ECO:0000256" key="4">
    <source>
        <dbReference type="ARBA" id="ARBA00022795"/>
    </source>
</evidence>
<dbReference type="Proteomes" id="UP000294692">
    <property type="component" value="Unassembled WGS sequence"/>
</dbReference>
<dbReference type="Gene3D" id="1.20.120.340">
    <property type="entry name" value="Flagellar protein FliS"/>
    <property type="match status" value="1"/>
</dbReference>
<comment type="similarity">
    <text evidence="2 6">Belongs to the FliS family.</text>
</comment>
<comment type="caution">
    <text evidence="7">The sequence shown here is derived from an EMBL/GenBank/DDBJ whole genome shotgun (WGS) entry which is preliminary data.</text>
</comment>
<evidence type="ECO:0000256" key="1">
    <source>
        <dbReference type="ARBA" id="ARBA00004514"/>
    </source>
</evidence>
<gene>
    <name evidence="7" type="ORF">EV686_103418</name>
</gene>
<keyword evidence="5" id="KW-0143">Chaperone</keyword>
<dbReference type="InterPro" id="IPR036584">
    <property type="entry name" value="FliS_sf"/>
</dbReference>
<evidence type="ECO:0000256" key="2">
    <source>
        <dbReference type="ARBA" id="ARBA00008787"/>
    </source>
</evidence>
<proteinExistence type="inferred from homology"/>
<comment type="subcellular location">
    <subcellularLocation>
        <location evidence="1 6">Cytoplasm</location>
        <location evidence="1 6">Cytosol</location>
    </subcellularLocation>
</comment>
<keyword evidence="3 6" id="KW-0963">Cytoplasm</keyword>
<name>A0A4R3VB57_9BURK</name>
<protein>
    <recommendedName>
        <fullName evidence="6">Flagellar secretion chaperone FliS</fullName>
    </recommendedName>
</protein>
<dbReference type="GO" id="GO:0044780">
    <property type="term" value="P:bacterial-type flagellum assembly"/>
    <property type="evidence" value="ECO:0007669"/>
    <property type="project" value="InterPro"/>
</dbReference>
<organism evidence="7 8">
    <name type="scientific">Paracandidimonas soli</name>
    <dbReference type="NCBI Taxonomy" id="1917182"/>
    <lineage>
        <taxon>Bacteria</taxon>
        <taxon>Pseudomonadati</taxon>
        <taxon>Pseudomonadota</taxon>
        <taxon>Betaproteobacteria</taxon>
        <taxon>Burkholderiales</taxon>
        <taxon>Alcaligenaceae</taxon>
        <taxon>Paracandidimonas</taxon>
    </lineage>
</organism>
<reference evidence="7 8" key="1">
    <citation type="submission" date="2019-03" db="EMBL/GenBank/DDBJ databases">
        <title>Genomic Encyclopedia of Type Strains, Phase IV (KMG-IV): sequencing the most valuable type-strain genomes for metagenomic binning, comparative biology and taxonomic classification.</title>
        <authorList>
            <person name="Goeker M."/>
        </authorList>
    </citation>
    <scope>NUCLEOTIDE SEQUENCE [LARGE SCALE GENOMIC DNA]</scope>
    <source>
        <strain evidence="7 8">DSM 100048</strain>
    </source>
</reference>
<dbReference type="GO" id="GO:0071973">
    <property type="term" value="P:bacterial-type flagellum-dependent cell motility"/>
    <property type="evidence" value="ECO:0007669"/>
    <property type="project" value="TreeGrafter"/>
</dbReference>
<dbReference type="SUPFAM" id="SSF101116">
    <property type="entry name" value="Flagellar export chaperone FliS"/>
    <property type="match status" value="1"/>
</dbReference>
<dbReference type="Pfam" id="PF02561">
    <property type="entry name" value="FliS"/>
    <property type="match status" value="1"/>
</dbReference>
<dbReference type="EMBL" id="SMBX01000003">
    <property type="protein sequence ID" value="TCV00834.1"/>
    <property type="molecule type" value="Genomic_DNA"/>
</dbReference>
<dbReference type="GO" id="GO:0005829">
    <property type="term" value="C:cytosol"/>
    <property type="evidence" value="ECO:0007669"/>
    <property type="project" value="UniProtKB-SubCell"/>
</dbReference>
<dbReference type="PANTHER" id="PTHR34773">
    <property type="entry name" value="FLAGELLAR SECRETION CHAPERONE FLIS"/>
    <property type="match status" value="1"/>
</dbReference>
<sequence length="145" mass="15667">MMSYAPRTTRQRSAQSYASIGLETEVLSATPERLISLLMQGALAAMGKAALYMQHDNHEGRRLTISKAIDIVDSGLKASVDREAGGEVASSLVASYDLIIRHLLLANLNNSRESLEIAQQMLGTVSQAWHEATMTPKPIEQTAGA</sequence>
<keyword evidence="4 6" id="KW-1005">Bacterial flagellum biogenesis</keyword>
<evidence type="ECO:0000313" key="7">
    <source>
        <dbReference type="EMBL" id="TCV00834.1"/>
    </source>
</evidence>
<keyword evidence="7" id="KW-0966">Cell projection</keyword>
<dbReference type="InterPro" id="IPR003713">
    <property type="entry name" value="FliS"/>
</dbReference>
<evidence type="ECO:0000313" key="8">
    <source>
        <dbReference type="Proteomes" id="UP000294692"/>
    </source>
</evidence>
<evidence type="ECO:0000256" key="6">
    <source>
        <dbReference type="PIRNR" id="PIRNR039090"/>
    </source>
</evidence>
<accession>A0A4R3VB57</accession>
<dbReference type="PIRSF" id="PIRSF039090">
    <property type="entry name" value="Flis"/>
    <property type="match status" value="1"/>
</dbReference>
<dbReference type="RefSeq" id="WP_377747986.1">
    <property type="nucleotide sequence ID" value="NZ_JBEBWM010000051.1"/>
</dbReference>
<keyword evidence="8" id="KW-1185">Reference proteome</keyword>
<dbReference type="PANTHER" id="PTHR34773:SF1">
    <property type="entry name" value="FLAGELLAR SECRETION CHAPERONE FLIS"/>
    <property type="match status" value="1"/>
</dbReference>